<dbReference type="EMBL" id="CP039865">
    <property type="protein sequence ID" value="QCK86579.1"/>
    <property type="molecule type" value="Genomic_DNA"/>
</dbReference>
<dbReference type="GO" id="GO:0019265">
    <property type="term" value="P:glycine biosynthetic process, by transamination of glyoxylate"/>
    <property type="evidence" value="ECO:0007669"/>
    <property type="project" value="TreeGrafter"/>
</dbReference>
<dbReference type="AlphaFoldDB" id="A0A4D7QLQ1"/>
<sequence>MTVANGRALLAIPGPTNIPDRVLQAMIRPAEEIYSGAMVGLTDSLLSDLQKVFRTRARTYIYAANGHGGWEAAISNVLSRGDKILVLASGRFAIGWGDMARFMGADVEILEGSWRASVDPAAVEERLRRDTKHEIKAVIMVQIDTASGVLNDVQAVRKAIDAAGHPALYMVDGVASLACMPYEMDAWGVDVTMSAAQKGLMTPPGLAFVAANDKAHKAHQTANMKTLYWDWTARQGEQHYMKYCGTPPEHLLFALRAALDMILEEGLEAVWKRHQLLAEATHAAVSKWSEGQVLSMNVLEGAQRAPSVTPVLVQGVSPEIIADYAQKICGVTLGSGIGELSGKAFRIAHMGHVNAPMVIGTLSAIEMALAANNIPHGAGGVAAAIAHLAHKTSVHGGEHAETPRLGVGAPEIAPV</sequence>
<dbReference type="Gene3D" id="3.40.640.10">
    <property type="entry name" value="Type I PLP-dependent aspartate aminotransferase-like (Major domain)"/>
    <property type="match status" value="1"/>
</dbReference>
<accession>A0A4D7QLQ1</accession>
<dbReference type="Proteomes" id="UP000298588">
    <property type="component" value="Chromosome"/>
</dbReference>
<name>A0A4D7QLQ1_9HYPH</name>
<comment type="similarity">
    <text evidence="2">Belongs to the class-V pyridoxal-phosphate-dependent aminotransferase family.</text>
</comment>
<dbReference type="GO" id="GO:0004760">
    <property type="term" value="F:L-serine-pyruvate transaminase activity"/>
    <property type="evidence" value="ECO:0007669"/>
    <property type="project" value="TreeGrafter"/>
</dbReference>
<feature type="domain" description="Aminotransferase class V" evidence="6">
    <location>
        <begin position="51"/>
        <end position="336"/>
    </location>
</feature>
<evidence type="ECO:0000313" key="7">
    <source>
        <dbReference type="EMBL" id="QCK86579.1"/>
    </source>
</evidence>
<dbReference type="FunFam" id="3.40.640.10:FF:000054">
    <property type="entry name" value="Serine--glyoxylate aminotransferase"/>
    <property type="match status" value="1"/>
</dbReference>
<dbReference type="RefSeq" id="WP_137099910.1">
    <property type="nucleotide sequence ID" value="NZ_CP039865.1"/>
</dbReference>
<feature type="modified residue" description="N6-(pyridoxal phosphate)lysine" evidence="5">
    <location>
        <position position="198"/>
    </location>
</feature>
<dbReference type="InterPro" id="IPR015421">
    <property type="entry name" value="PyrdxlP-dep_Trfase_major"/>
</dbReference>
<dbReference type="FunFam" id="3.90.1150.10:FF:000204">
    <property type="entry name" value="Hypothetical aminotransferase"/>
    <property type="match status" value="1"/>
</dbReference>
<evidence type="ECO:0000313" key="8">
    <source>
        <dbReference type="Proteomes" id="UP000298588"/>
    </source>
</evidence>
<evidence type="ECO:0000256" key="3">
    <source>
        <dbReference type="ARBA" id="ARBA00022898"/>
    </source>
</evidence>
<proteinExistence type="inferred from homology"/>
<dbReference type="InterPro" id="IPR015422">
    <property type="entry name" value="PyrdxlP-dep_Trfase_small"/>
</dbReference>
<dbReference type="Gene3D" id="3.90.1150.10">
    <property type="entry name" value="Aspartate Aminotransferase, domain 1"/>
    <property type="match status" value="1"/>
</dbReference>
<feature type="binding site" evidence="4">
    <location>
        <position position="346"/>
    </location>
    <ligand>
        <name>substrate</name>
    </ligand>
</feature>
<keyword evidence="3 5" id="KW-0663">Pyridoxal phosphate</keyword>
<evidence type="ECO:0000259" key="6">
    <source>
        <dbReference type="Pfam" id="PF00266"/>
    </source>
</evidence>
<evidence type="ECO:0000256" key="2">
    <source>
        <dbReference type="ARBA" id="ARBA00009236"/>
    </source>
</evidence>
<dbReference type="InterPro" id="IPR015424">
    <property type="entry name" value="PyrdxlP-dep_Trfase"/>
</dbReference>
<keyword evidence="7" id="KW-0808">Transferase</keyword>
<dbReference type="Pfam" id="PF00266">
    <property type="entry name" value="Aminotran_5"/>
    <property type="match status" value="1"/>
</dbReference>
<organism evidence="7 8">
    <name type="scientific">Phreatobacter aquaticus</name>
    <dbReference type="NCBI Taxonomy" id="2570229"/>
    <lineage>
        <taxon>Bacteria</taxon>
        <taxon>Pseudomonadati</taxon>
        <taxon>Pseudomonadota</taxon>
        <taxon>Alphaproteobacteria</taxon>
        <taxon>Hyphomicrobiales</taxon>
        <taxon>Phreatobacteraceae</taxon>
        <taxon>Phreatobacter</taxon>
    </lineage>
</organism>
<reference evidence="7 8" key="1">
    <citation type="submission" date="2019-04" db="EMBL/GenBank/DDBJ databases">
        <title>Phreatobacter aquaticus sp. nov.</title>
        <authorList>
            <person name="Choi A."/>
            <person name="Baek K."/>
        </authorList>
    </citation>
    <scope>NUCLEOTIDE SEQUENCE [LARGE SCALE GENOMIC DNA]</scope>
    <source>
        <strain evidence="7 8">NMCR1094</strain>
    </source>
</reference>
<dbReference type="KEGG" id="paqt:E8L99_12835"/>
<evidence type="ECO:0000256" key="5">
    <source>
        <dbReference type="PIRSR" id="PIRSR000524-50"/>
    </source>
</evidence>
<protein>
    <submittedName>
        <fullName evidence="7">Aminotransferase class V-fold PLP-dependent enzyme</fullName>
    </submittedName>
</protein>
<evidence type="ECO:0000256" key="4">
    <source>
        <dbReference type="PIRSR" id="PIRSR000524-1"/>
    </source>
</evidence>
<comment type="cofactor">
    <cofactor evidence="1 5">
        <name>pyridoxal 5'-phosphate</name>
        <dbReference type="ChEBI" id="CHEBI:597326"/>
    </cofactor>
</comment>
<dbReference type="PANTHER" id="PTHR21152:SF40">
    <property type="entry name" value="ALANINE--GLYOXYLATE AMINOTRANSFERASE"/>
    <property type="match status" value="1"/>
</dbReference>
<gene>
    <name evidence="7" type="ORF">E8L99_12835</name>
</gene>
<dbReference type="InterPro" id="IPR000192">
    <property type="entry name" value="Aminotrans_V_dom"/>
</dbReference>
<dbReference type="PIRSF" id="PIRSF000524">
    <property type="entry name" value="SPT"/>
    <property type="match status" value="1"/>
</dbReference>
<keyword evidence="7" id="KW-0032">Aminotransferase</keyword>
<keyword evidence="8" id="KW-1185">Reference proteome</keyword>
<dbReference type="OrthoDB" id="389074at2"/>
<evidence type="ECO:0000256" key="1">
    <source>
        <dbReference type="ARBA" id="ARBA00001933"/>
    </source>
</evidence>
<dbReference type="InterPro" id="IPR024169">
    <property type="entry name" value="SP_NH2Trfase/AEP_transaminase"/>
</dbReference>
<dbReference type="GO" id="GO:0008453">
    <property type="term" value="F:alanine-glyoxylate transaminase activity"/>
    <property type="evidence" value="ECO:0007669"/>
    <property type="project" value="TreeGrafter"/>
</dbReference>
<dbReference type="SUPFAM" id="SSF53383">
    <property type="entry name" value="PLP-dependent transferases"/>
    <property type="match status" value="1"/>
</dbReference>
<dbReference type="PANTHER" id="PTHR21152">
    <property type="entry name" value="AMINOTRANSFERASE CLASS V"/>
    <property type="match status" value="1"/>
</dbReference>